<name>A0A8S5ND81_9CAUD</name>
<dbReference type="EMBL" id="BK015130">
    <property type="protein sequence ID" value="DAD92210.1"/>
    <property type="molecule type" value="Genomic_DNA"/>
</dbReference>
<organism evidence="1">
    <name type="scientific">Siphoviridae sp. ctnot10</name>
    <dbReference type="NCBI Taxonomy" id="2826458"/>
    <lineage>
        <taxon>Viruses</taxon>
        <taxon>Duplodnaviria</taxon>
        <taxon>Heunggongvirae</taxon>
        <taxon>Uroviricota</taxon>
        <taxon>Caudoviricetes</taxon>
    </lineage>
</organism>
<evidence type="ECO:0000313" key="1">
    <source>
        <dbReference type="EMBL" id="DAD92210.1"/>
    </source>
</evidence>
<sequence length="55" mass="6836">MSVRIQLSIKQAMERMIKNTTIVYHKFYTFSTMRASNRKERTFYDKKIPYQKRRD</sequence>
<accession>A0A8S5ND81</accession>
<protein>
    <submittedName>
        <fullName evidence="1">Uncharacterized protein</fullName>
    </submittedName>
</protein>
<reference evidence="1" key="1">
    <citation type="journal article" date="2021" name="Proc. Natl. Acad. Sci. U.S.A.">
        <title>A Catalog of Tens of Thousands of Viruses from Human Metagenomes Reveals Hidden Associations with Chronic Diseases.</title>
        <authorList>
            <person name="Tisza M.J."/>
            <person name="Buck C.B."/>
        </authorList>
    </citation>
    <scope>NUCLEOTIDE SEQUENCE</scope>
    <source>
        <strain evidence="1">Ctnot10</strain>
    </source>
</reference>
<proteinExistence type="predicted"/>